<comment type="catalytic activity">
    <reaction evidence="7">
        <text>cutin + H2O = cutin monomers.</text>
        <dbReference type="EC" id="3.1.1.74"/>
    </reaction>
</comment>
<proteinExistence type="inferred from homology"/>
<evidence type="ECO:0000256" key="4">
    <source>
        <dbReference type="ARBA" id="ARBA00022729"/>
    </source>
</evidence>
<evidence type="ECO:0000256" key="1">
    <source>
        <dbReference type="ARBA" id="ARBA00007534"/>
    </source>
</evidence>
<dbReference type="GO" id="GO:0050525">
    <property type="term" value="F:cutinase activity"/>
    <property type="evidence" value="ECO:0007669"/>
    <property type="project" value="UniProtKB-EC"/>
</dbReference>
<dbReference type="InterPro" id="IPR000675">
    <property type="entry name" value="Cutinase/axe"/>
</dbReference>
<feature type="disulfide bond" evidence="9">
    <location>
        <begin position="145"/>
        <end position="152"/>
    </location>
</feature>
<dbReference type="EMBL" id="MU006779">
    <property type="protein sequence ID" value="KAF2644326.1"/>
    <property type="molecule type" value="Genomic_DNA"/>
</dbReference>
<dbReference type="PANTHER" id="PTHR48250:SF1">
    <property type="entry name" value="CUTINASE"/>
    <property type="match status" value="1"/>
</dbReference>
<evidence type="ECO:0000313" key="11">
    <source>
        <dbReference type="Proteomes" id="UP000799753"/>
    </source>
</evidence>
<evidence type="ECO:0000256" key="3">
    <source>
        <dbReference type="ARBA" id="ARBA00022487"/>
    </source>
</evidence>
<dbReference type="PANTHER" id="PTHR48250">
    <property type="entry name" value="CUTINASE 2-RELATED"/>
    <property type="match status" value="1"/>
</dbReference>
<organism evidence="10 11">
    <name type="scientific">Massarina eburnea CBS 473.64</name>
    <dbReference type="NCBI Taxonomy" id="1395130"/>
    <lineage>
        <taxon>Eukaryota</taxon>
        <taxon>Fungi</taxon>
        <taxon>Dikarya</taxon>
        <taxon>Ascomycota</taxon>
        <taxon>Pezizomycotina</taxon>
        <taxon>Dothideomycetes</taxon>
        <taxon>Pleosporomycetidae</taxon>
        <taxon>Pleosporales</taxon>
        <taxon>Massarineae</taxon>
        <taxon>Massarinaceae</taxon>
        <taxon>Massarina</taxon>
    </lineage>
</organism>
<evidence type="ECO:0000256" key="5">
    <source>
        <dbReference type="ARBA" id="ARBA00022801"/>
    </source>
</evidence>
<name>A0A6A6S8Z7_9PLEO</name>
<comment type="similarity">
    <text evidence="1">Belongs to the cutinase family.</text>
</comment>
<keyword evidence="6 9" id="KW-1015">Disulfide bond</keyword>
<feature type="active site" description="Proton donor/acceptor" evidence="8">
    <location>
        <position position="162"/>
    </location>
</feature>
<dbReference type="AlphaFoldDB" id="A0A6A6S8Z7"/>
<dbReference type="SUPFAM" id="SSF53474">
    <property type="entry name" value="alpha/beta-Hydrolases"/>
    <property type="match status" value="1"/>
</dbReference>
<dbReference type="InterPro" id="IPR011150">
    <property type="entry name" value="Cutinase_monf"/>
</dbReference>
<dbReference type="GO" id="GO:0016052">
    <property type="term" value="P:carbohydrate catabolic process"/>
    <property type="evidence" value="ECO:0007669"/>
    <property type="project" value="TreeGrafter"/>
</dbReference>
<dbReference type="GO" id="GO:0005576">
    <property type="term" value="C:extracellular region"/>
    <property type="evidence" value="ECO:0007669"/>
    <property type="project" value="InterPro"/>
</dbReference>
<keyword evidence="11" id="KW-1185">Reference proteome</keyword>
<feature type="active site" evidence="8">
    <location>
        <position position="149"/>
    </location>
</feature>
<feature type="active site" description="Nucleophile" evidence="8">
    <location>
        <position position="97"/>
    </location>
</feature>
<reference evidence="10" key="1">
    <citation type="journal article" date="2020" name="Stud. Mycol.">
        <title>101 Dothideomycetes genomes: a test case for predicting lifestyles and emergence of pathogens.</title>
        <authorList>
            <person name="Haridas S."/>
            <person name="Albert R."/>
            <person name="Binder M."/>
            <person name="Bloem J."/>
            <person name="Labutti K."/>
            <person name="Salamov A."/>
            <person name="Andreopoulos B."/>
            <person name="Baker S."/>
            <person name="Barry K."/>
            <person name="Bills G."/>
            <person name="Bluhm B."/>
            <person name="Cannon C."/>
            <person name="Castanera R."/>
            <person name="Culley D."/>
            <person name="Daum C."/>
            <person name="Ezra D."/>
            <person name="Gonzalez J."/>
            <person name="Henrissat B."/>
            <person name="Kuo A."/>
            <person name="Liang C."/>
            <person name="Lipzen A."/>
            <person name="Lutzoni F."/>
            <person name="Magnuson J."/>
            <person name="Mondo S."/>
            <person name="Nolan M."/>
            <person name="Ohm R."/>
            <person name="Pangilinan J."/>
            <person name="Park H.-J."/>
            <person name="Ramirez L."/>
            <person name="Alfaro M."/>
            <person name="Sun H."/>
            <person name="Tritt A."/>
            <person name="Yoshinaga Y."/>
            <person name="Zwiers L.-H."/>
            <person name="Turgeon B."/>
            <person name="Goodwin S."/>
            <person name="Spatafora J."/>
            <person name="Crous P."/>
            <person name="Grigoriev I."/>
        </authorList>
    </citation>
    <scope>NUCLEOTIDE SEQUENCE</scope>
    <source>
        <strain evidence="10">CBS 473.64</strain>
    </source>
</reference>
<feature type="disulfide bond" evidence="9">
    <location>
        <begin position="11"/>
        <end position="86"/>
    </location>
</feature>
<evidence type="ECO:0000256" key="8">
    <source>
        <dbReference type="PIRSR" id="PIRSR611150-1"/>
    </source>
</evidence>
<keyword evidence="3" id="KW-0719">Serine esterase</keyword>
<dbReference type="Pfam" id="PF01083">
    <property type="entry name" value="Cutinase"/>
    <property type="match status" value="1"/>
</dbReference>
<evidence type="ECO:0000256" key="6">
    <source>
        <dbReference type="ARBA" id="ARBA00023157"/>
    </source>
</evidence>
<accession>A0A6A6S8Z7</accession>
<dbReference type="Gene3D" id="3.40.50.1820">
    <property type="entry name" value="alpha/beta hydrolase"/>
    <property type="match status" value="1"/>
</dbReference>
<evidence type="ECO:0000313" key="10">
    <source>
        <dbReference type="EMBL" id="KAF2644326.1"/>
    </source>
</evidence>
<dbReference type="Proteomes" id="UP000799753">
    <property type="component" value="Unassembled WGS sequence"/>
</dbReference>
<dbReference type="EC" id="3.1.1.74" evidence="2"/>
<keyword evidence="5" id="KW-0378">Hydrolase</keyword>
<dbReference type="OrthoDB" id="2975078at2759"/>
<dbReference type="SMART" id="SM01110">
    <property type="entry name" value="Cutinase"/>
    <property type="match status" value="1"/>
</dbReference>
<evidence type="ECO:0000256" key="9">
    <source>
        <dbReference type="PIRSR" id="PIRSR611150-2"/>
    </source>
</evidence>
<dbReference type="PRINTS" id="PR00129">
    <property type="entry name" value="CUTINASE"/>
</dbReference>
<evidence type="ECO:0000256" key="7">
    <source>
        <dbReference type="ARBA" id="ARBA00034045"/>
    </source>
</evidence>
<dbReference type="InterPro" id="IPR029058">
    <property type="entry name" value="AB_hydrolase_fold"/>
</dbReference>
<evidence type="ECO:0000256" key="2">
    <source>
        <dbReference type="ARBA" id="ARBA00013095"/>
    </source>
</evidence>
<keyword evidence="4" id="KW-0732">Signal</keyword>
<sequence length="183" mass="18531">MTQNDVKNGVCKPVTILFARGTTEGGNMGTLTGPPFVKAVGAAMGADNVAVQGIDYPADIPGFLAGGDKAGSALMAKMVGMVMTACPDTKLVMAGYSQGGQLVHNAADMLSADQTAFVQCAVIFGDPNNGKPIGQVPAASSKVVCHKGDQICAGQALILQPHLTYSQNANEAAKFVMSSVGAA</sequence>
<protein>
    <recommendedName>
        <fullName evidence="2">cutinase</fullName>
        <ecNumber evidence="2">3.1.1.74</ecNumber>
    </recommendedName>
</protein>
<gene>
    <name evidence="10" type="ORF">P280DRAFT_488082</name>
</gene>